<dbReference type="AlphaFoldDB" id="H2XV51"/>
<dbReference type="Ensembl" id="ENSCINT00000035803.1">
    <property type="protein sequence ID" value="ENSCINP00000033535.1"/>
    <property type="gene ID" value="ENSCING00000024740.1"/>
</dbReference>
<reference evidence="1" key="4">
    <citation type="submission" date="2025-09" db="UniProtKB">
        <authorList>
            <consortium name="Ensembl"/>
        </authorList>
    </citation>
    <scope>IDENTIFICATION</scope>
</reference>
<organism evidence="1 2">
    <name type="scientific">Ciona intestinalis</name>
    <name type="common">Transparent sea squirt</name>
    <name type="synonym">Ascidia intestinalis</name>
    <dbReference type="NCBI Taxonomy" id="7719"/>
    <lineage>
        <taxon>Eukaryota</taxon>
        <taxon>Metazoa</taxon>
        <taxon>Chordata</taxon>
        <taxon>Tunicata</taxon>
        <taxon>Ascidiacea</taxon>
        <taxon>Phlebobranchia</taxon>
        <taxon>Cionidae</taxon>
        <taxon>Ciona</taxon>
    </lineage>
</organism>
<dbReference type="HOGENOM" id="CLU_3241859_0_0_1"/>
<protein>
    <submittedName>
        <fullName evidence="1">Uncharacterized protein</fullName>
    </submittedName>
</protein>
<reference evidence="1" key="2">
    <citation type="journal article" date="2008" name="Genome Biol.">
        <title>Improved genome assembly and evidence-based global gene model set for the chordate Ciona intestinalis: new insight into intron and operon populations.</title>
        <authorList>
            <person name="Satou Y."/>
            <person name="Mineta K."/>
            <person name="Ogasawara M."/>
            <person name="Sasakura Y."/>
            <person name="Shoguchi E."/>
            <person name="Ueno K."/>
            <person name="Yamada L."/>
            <person name="Matsumoto J."/>
            <person name="Wasserscheid J."/>
            <person name="Dewar K."/>
            <person name="Wiley G.B."/>
            <person name="Macmil S.L."/>
            <person name="Roe B.A."/>
            <person name="Zeller R.W."/>
            <person name="Hastings K.E."/>
            <person name="Lemaire P."/>
            <person name="Lindquist E."/>
            <person name="Endo T."/>
            <person name="Hotta K."/>
            <person name="Inaba K."/>
        </authorList>
    </citation>
    <scope>NUCLEOTIDE SEQUENCE [LARGE SCALE GENOMIC DNA]</scope>
    <source>
        <strain evidence="1">wild type</strain>
    </source>
</reference>
<proteinExistence type="predicted"/>
<reference evidence="1" key="3">
    <citation type="submission" date="2025-08" db="UniProtKB">
        <authorList>
            <consortium name="Ensembl"/>
        </authorList>
    </citation>
    <scope>IDENTIFICATION</scope>
</reference>
<sequence length="43" mass="5122">MEYLNFLEWYKIQIISHRISSIQIKTSNSLYCDVTIIQTHGPH</sequence>
<evidence type="ECO:0000313" key="2">
    <source>
        <dbReference type="Proteomes" id="UP000008144"/>
    </source>
</evidence>
<dbReference type="Proteomes" id="UP000008144">
    <property type="component" value="Chromosome 7"/>
</dbReference>
<name>H2XV51_CIOIN</name>
<reference evidence="2" key="1">
    <citation type="journal article" date="2002" name="Science">
        <title>The draft genome of Ciona intestinalis: insights into chordate and vertebrate origins.</title>
        <authorList>
            <person name="Dehal P."/>
            <person name="Satou Y."/>
            <person name="Campbell R.K."/>
            <person name="Chapman J."/>
            <person name="Degnan B."/>
            <person name="De Tomaso A."/>
            <person name="Davidson B."/>
            <person name="Di Gregorio A."/>
            <person name="Gelpke M."/>
            <person name="Goodstein D.M."/>
            <person name="Harafuji N."/>
            <person name="Hastings K.E."/>
            <person name="Ho I."/>
            <person name="Hotta K."/>
            <person name="Huang W."/>
            <person name="Kawashima T."/>
            <person name="Lemaire P."/>
            <person name="Martinez D."/>
            <person name="Meinertzhagen I.A."/>
            <person name="Necula S."/>
            <person name="Nonaka M."/>
            <person name="Putnam N."/>
            <person name="Rash S."/>
            <person name="Saiga H."/>
            <person name="Satake M."/>
            <person name="Terry A."/>
            <person name="Yamada L."/>
            <person name="Wang H.G."/>
            <person name="Awazu S."/>
            <person name="Azumi K."/>
            <person name="Boore J."/>
            <person name="Branno M."/>
            <person name="Chin-Bow S."/>
            <person name="DeSantis R."/>
            <person name="Doyle S."/>
            <person name="Francino P."/>
            <person name="Keys D.N."/>
            <person name="Haga S."/>
            <person name="Hayashi H."/>
            <person name="Hino K."/>
            <person name="Imai K.S."/>
            <person name="Inaba K."/>
            <person name="Kano S."/>
            <person name="Kobayashi K."/>
            <person name="Kobayashi M."/>
            <person name="Lee B.I."/>
            <person name="Makabe K.W."/>
            <person name="Manohar C."/>
            <person name="Matassi G."/>
            <person name="Medina M."/>
            <person name="Mochizuki Y."/>
            <person name="Mount S."/>
            <person name="Morishita T."/>
            <person name="Miura S."/>
            <person name="Nakayama A."/>
            <person name="Nishizaka S."/>
            <person name="Nomoto H."/>
            <person name="Ohta F."/>
            <person name="Oishi K."/>
            <person name="Rigoutsos I."/>
            <person name="Sano M."/>
            <person name="Sasaki A."/>
            <person name="Sasakura Y."/>
            <person name="Shoguchi E."/>
            <person name="Shin-i T."/>
            <person name="Spagnuolo A."/>
            <person name="Stainier D."/>
            <person name="Suzuki M.M."/>
            <person name="Tassy O."/>
            <person name="Takatori N."/>
            <person name="Tokuoka M."/>
            <person name="Yagi K."/>
            <person name="Yoshizaki F."/>
            <person name="Wada S."/>
            <person name="Zhang C."/>
            <person name="Hyatt P.D."/>
            <person name="Larimer F."/>
            <person name="Detter C."/>
            <person name="Doggett N."/>
            <person name="Glavina T."/>
            <person name="Hawkins T."/>
            <person name="Richardson P."/>
            <person name="Lucas S."/>
            <person name="Kohara Y."/>
            <person name="Levine M."/>
            <person name="Satoh N."/>
            <person name="Rokhsar D.S."/>
        </authorList>
    </citation>
    <scope>NUCLEOTIDE SEQUENCE [LARGE SCALE GENOMIC DNA]</scope>
</reference>
<accession>H2XV51</accession>
<dbReference type="EMBL" id="EAAA01002521">
    <property type="status" value="NOT_ANNOTATED_CDS"/>
    <property type="molecule type" value="Genomic_DNA"/>
</dbReference>
<evidence type="ECO:0000313" key="1">
    <source>
        <dbReference type="Ensembl" id="ENSCINP00000033535.1"/>
    </source>
</evidence>
<keyword evidence="2" id="KW-1185">Reference proteome</keyword>
<dbReference type="InParanoid" id="H2XV51"/>